<evidence type="ECO:0000313" key="1">
    <source>
        <dbReference type="EMBL" id="CAB4932201.1"/>
    </source>
</evidence>
<protein>
    <submittedName>
        <fullName evidence="1">Unannotated protein</fullName>
    </submittedName>
</protein>
<dbReference type="EMBL" id="CAFBMX010000005">
    <property type="protein sequence ID" value="CAB4932201.1"/>
    <property type="molecule type" value="Genomic_DNA"/>
</dbReference>
<gene>
    <name evidence="1" type="ORF">UFOPK3674_01237</name>
</gene>
<accession>A0A6J7IN56</accession>
<proteinExistence type="predicted"/>
<organism evidence="1">
    <name type="scientific">freshwater metagenome</name>
    <dbReference type="NCBI Taxonomy" id="449393"/>
    <lineage>
        <taxon>unclassified sequences</taxon>
        <taxon>metagenomes</taxon>
        <taxon>ecological metagenomes</taxon>
    </lineage>
</organism>
<sequence>MLQVSVGGGVLLDGTARIELVDRGPDGMTTLRLTDAAGSFSPTAHTGSPLIAVAPGGWLMRLAEDDLVQLGDATILAVRRAPSSRATRLVIRAPRAVRILREELLEQHLEPLLRAA</sequence>
<dbReference type="AlphaFoldDB" id="A0A6J7IN56"/>
<reference evidence="1" key="1">
    <citation type="submission" date="2020-05" db="EMBL/GenBank/DDBJ databases">
        <authorList>
            <person name="Chiriac C."/>
            <person name="Salcher M."/>
            <person name="Ghai R."/>
            <person name="Kavagutti S V."/>
        </authorList>
    </citation>
    <scope>NUCLEOTIDE SEQUENCE</scope>
</reference>
<name>A0A6J7IN56_9ZZZZ</name>